<evidence type="ECO:0000256" key="5">
    <source>
        <dbReference type="ARBA" id="ARBA00023279"/>
    </source>
</evidence>
<keyword evidence="5" id="KW-0278">Fertilization</keyword>
<protein>
    <recommendedName>
        <fullName evidence="9">Prolamin-like domain-containing protein</fullName>
    </recommendedName>
</protein>
<dbReference type="GO" id="GO:0080155">
    <property type="term" value="P:regulation of double fertilization forming a zygote and endosperm"/>
    <property type="evidence" value="ECO:0007669"/>
    <property type="project" value="UniProtKB-ARBA"/>
</dbReference>
<proteinExistence type="inferred from homology"/>
<comment type="caution">
    <text evidence="10">The sequence shown here is derived from an EMBL/GenBank/DDBJ whole genome shotgun (WGS) entry which is preliminary data.</text>
</comment>
<dbReference type="AlphaFoldDB" id="A0A835VH00"/>
<dbReference type="Pfam" id="PF05617">
    <property type="entry name" value="Prolamin_like"/>
    <property type="match status" value="1"/>
</dbReference>
<comment type="function">
    <text evidence="7">Involved in the regulation of gamete interactions during the double fertilization and to prevent multiple-pollen tube attraction; mediates the redistribution of the gamete fusogen HAP2/GCS1 to the cell surface after secretion upon sperm arrival.</text>
</comment>
<evidence type="ECO:0000256" key="6">
    <source>
        <dbReference type="ARBA" id="ARBA00023329"/>
    </source>
</evidence>
<comment type="similarity">
    <text evidence="8">Belongs to the plant egg cell-secreted peptide family.</text>
</comment>
<dbReference type="PANTHER" id="PTHR35293:SF10">
    <property type="entry name" value="EGG CELL-SECRETED PROTEIN 1.2-RELATED"/>
    <property type="match status" value="1"/>
</dbReference>
<evidence type="ECO:0000256" key="7">
    <source>
        <dbReference type="ARBA" id="ARBA00034457"/>
    </source>
</evidence>
<comment type="subcellular location">
    <subcellularLocation>
        <location evidence="1">Cytoplasmic vesicle</location>
    </subcellularLocation>
    <subcellularLocation>
        <location evidence="2">Secreted</location>
    </subcellularLocation>
</comment>
<evidence type="ECO:0000256" key="2">
    <source>
        <dbReference type="ARBA" id="ARBA00004613"/>
    </source>
</evidence>
<feature type="domain" description="Prolamin-like" evidence="9">
    <location>
        <begin position="1"/>
        <end position="60"/>
    </location>
</feature>
<dbReference type="PANTHER" id="PTHR35293">
    <property type="entry name" value="EGG CELL-SECRETED PROTEIN 1.5"/>
    <property type="match status" value="1"/>
</dbReference>
<dbReference type="GO" id="GO:0005576">
    <property type="term" value="C:extracellular region"/>
    <property type="evidence" value="ECO:0007669"/>
    <property type="project" value="UniProtKB-SubCell"/>
</dbReference>
<accession>A0A835VH00</accession>
<organism evidence="10 11">
    <name type="scientific">Vanilla planifolia</name>
    <name type="common">Vanilla</name>
    <dbReference type="NCBI Taxonomy" id="51239"/>
    <lineage>
        <taxon>Eukaryota</taxon>
        <taxon>Viridiplantae</taxon>
        <taxon>Streptophyta</taxon>
        <taxon>Embryophyta</taxon>
        <taxon>Tracheophyta</taxon>
        <taxon>Spermatophyta</taxon>
        <taxon>Magnoliopsida</taxon>
        <taxon>Liliopsida</taxon>
        <taxon>Asparagales</taxon>
        <taxon>Orchidaceae</taxon>
        <taxon>Vanilloideae</taxon>
        <taxon>Vanilleae</taxon>
        <taxon>Vanilla</taxon>
    </lineage>
</organism>
<dbReference type="GO" id="GO:2000008">
    <property type="term" value="P:regulation of protein localization to cell surface"/>
    <property type="evidence" value="ECO:0007669"/>
    <property type="project" value="UniProtKB-ARBA"/>
</dbReference>
<keyword evidence="6" id="KW-0968">Cytoplasmic vesicle</keyword>
<dbReference type="EMBL" id="JADCNL010000001">
    <property type="protein sequence ID" value="KAG0498517.1"/>
    <property type="molecule type" value="Genomic_DNA"/>
</dbReference>
<dbReference type="OrthoDB" id="246406at2759"/>
<name>A0A835VH00_VANPL</name>
<keyword evidence="4" id="KW-0732">Signal</keyword>
<dbReference type="GO" id="GO:0009567">
    <property type="term" value="P:double fertilization forming a zygote and endosperm"/>
    <property type="evidence" value="ECO:0007669"/>
    <property type="project" value="InterPro"/>
</dbReference>
<dbReference type="Proteomes" id="UP000636800">
    <property type="component" value="Chromosome 1"/>
</dbReference>
<evidence type="ECO:0000259" key="9">
    <source>
        <dbReference type="Pfam" id="PF05617"/>
    </source>
</evidence>
<evidence type="ECO:0000256" key="3">
    <source>
        <dbReference type="ARBA" id="ARBA00022525"/>
    </source>
</evidence>
<reference evidence="10 11" key="1">
    <citation type="journal article" date="2020" name="Nat. Food">
        <title>A phased Vanilla planifolia genome enables genetic improvement of flavour and production.</title>
        <authorList>
            <person name="Hasing T."/>
            <person name="Tang H."/>
            <person name="Brym M."/>
            <person name="Khazi F."/>
            <person name="Huang T."/>
            <person name="Chambers A.H."/>
        </authorList>
    </citation>
    <scope>NUCLEOTIDE SEQUENCE [LARGE SCALE GENOMIC DNA]</scope>
    <source>
        <tissue evidence="10">Leaf</tissue>
    </source>
</reference>
<keyword evidence="11" id="KW-1185">Reference proteome</keyword>
<dbReference type="InterPro" id="IPR008502">
    <property type="entry name" value="Prolamin-like"/>
</dbReference>
<dbReference type="GO" id="GO:0031410">
    <property type="term" value="C:cytoplasmic vesicle"/>
    <property type="evidence" value="ECO:0007669"/>
    <property type="project" value="UniProtKB-SubCell"/>
</dbReference>
<dbReference type="InterPro" id="IPR044711">
    <property type="entry name" value="EC11-15"/>
</dbReference>
<evidence type="ECO:0000256" key="1">
    <source>
        <dbReference type="ARBA" id="ARBA00004541"/>
    </source>
</evidence>
<keyword evidence="3" id="KW-0964">Secreted</keyword>
<evidence type="ECO:0000313" key="10">
    <source>
        <dbReference type="EMBL" id="KAG0498517.1"/>
    </source>
</evidence>
<sequence>MTELRSCTSEIILFFLDGESYLTLDCCRAVRVITHSCWPTMLSALGFTAEEADVLRGYCDAES</sequence>
<evidence type="ECO:0000256" key="8">
    <source>
        <dbReference type="ARBA" id="ARBA00034484"/>
    </source>
</evidence>
<gene>
    <name evidence="10" type="ORF">HPP92_003208</name>
</gene>
<evidence type="ECO:0000313" key="11">
    <source>
        <dbReference type="Proteomes" id="UP000636800"/>
    </source>
</evidence>
<evidence type="ECO:0000256" key="4">
    <source>
        <dbReference type="ARBA" id="ARBA00022729"/>
    </source>
</evidence>